<dbReference type="SUPFAM" id="SSF47226">
    <property type="entry name" value="Histidine-containing phosphotransfer domain, HPT domain"/>
    <property type="match status" value="1"/>
</dbReference>
<dbReference type="InterPro" id="IPR036641">
    <property type="entry name" value="HPT_dom_sf"/>
</dbReference>
<sequence>MLRTDALDALAADVGAGEAELFAGRYLALLEQRVGNLRQAAETADATGVREAALSLQTTSAMIGAEALAGTVAALPTVAGSVVGESVAEVEVVAAVTTGALVARASAAIPVGAGA</sequence>
<organism evidence="1 2">
    <name type="scientific">Georgenia ruanii</name>
    <dbReference type="NCBI Taxonomy" id="348442"/>
    <lineage>
        <taxon>Bacteria</taxon>
        <taxon>Bacillati</taxon>
        <taxon>Actinomycetota</taxon>
        <taxon>Actinomycetes</taxon>
        <taxon>Micrococcales</taxon>
        <taxon>Bogoriellaceae</taxon>
        <taxon>Georgenia</taxon>
    </lineage>
</organism>
<dbReference type="Gene3D" id="1.20.120.160">
    <property type="entry name" value="HPT domain"/>
    <property type="match status" value="1"/>
</dbReference>
<gene>
    <name evidence="1" type="ORF">GB882_11225</name>
</gene>
<protein>
    <recommendedName>
        <fullName evidence="3">Hpt domain-containing protein</fullName>
    </recommendedName>
</protein>
<evidence type="ECO:0000313" key="1">
    <source>
        <dbReference type="EMBL" id="MPV89239.1"/>
    </source>
</evidence>
<name>A0A7J9UX83_9MICO</name>
<dbReference type="AlphaFoldDB" id="A0A7J9UX83"/>
<dbReference type="GO" id="GO:0000160">
    <property type="term" value="P:phosphorelay signal transduction system"/>
    <property type="evidence" value="ECO:0007669"/>
    <property type="project" value="InterPro"/>
</dbReference>
<proteinExistence type="predicted"/>
<evidence type="ECO:0008006" key="3">
    <source>
        <dbReference type="Google" id="ProtNLM"/>
    </source>
</evidence>
<dbReference type="EMBL" id="WHPD01002423">
    <property type="protein sequence ID" value="MPV89239.1"/>
    <property type="molecule type" value="Genomic_DNA"/>
</dbReference>
<keyword evidence="2" id="KW-1185">Reference proteome</keyword>
<accession>A0A7J9UX83</accession>
<comment type="caution">
    <text evidence="1">The sequence shown here is derived from an EMBL/GenBank/DDBJ whole genome shotgun (WGS) entry which is preliminary data.</text>
</comment>
<evidence type="ECO:0000313" key="2">
    <source>
        <dbReference type="Proteomes" id="UP000429644"/>
    </source>
</evidence>
<reference evidence="1 2" key="1">
    <citation type="submission" date="2019-10" db="EMBL/GenBank/DDBJ databases">
        <title>Georgenia wutianyii sp. nov. and Georgenia yuyongxinii sp. nov. isolated from plateau pika (Ochotona curzoniae) in the Qinghai-Tibet plateau of China.</title>
        <authorList>
            <person name="Tian Z."/>
        </authorList>
    </citation>
    <scope>NUCLEOTIDE SEQUENCE [LARGE SCALE GENOMIC DNA]</scope>
    <source>
        <strain evidence="1 2">JCM 15130</strain>
    </source>
</reference>
<dbReference type="Proteomes" id="UP000429644">
    <property type="component" value="Unassembled WGS sequence"/>
</dbReference>